<proteinExistence type="predicted"/>
<gene>
    <name evidence="1" type="ORF">niasHS_015139</name>
</gene>
<evidence type="ECO:0000313" key="1">
    <source>
        <dbReference type="EMBL" id="KAL3074309.1"/>
    </source>
</evidence>
<name>A0ABD2I1B4_HETSC</name>
<accession>A0ABD2I1B4</accession>
<dbReference type="Proteomes" id="UP001620645">
    <property type="component" value="Unassembled WGS sequence"/>
</dbReference>
<dbReference type="EMBL" id="JBICCN010000357">
    <property type="protein sequence ID" value="KAL3074309.1"/>
    <property type="molecule type" value="Genomic_DNA"/>
</dbReference>
<dbReference type="AlphaFoldDB" id="A0ABD2I1B4"/>
<evidence type="ECO:0000313" key="2">
    <source>
        <dbReference type="Proteomes" id="UP001620645"/>
    </source>
</evidence>
<reference evidence="1 2" key="1">
    <citation type="submission" date="2024-10" db="EMBL/GenBank/DDBJ databases">
        <authorList>
            <person name="Kim D."/>
        </authorList>
    </citation>
    <scope>NUCLEOTIDE SEQUENCE [LARGE SCALE GENOMIC DNA]</scope>
    <source>
        <strain evidence="1">Taebaek</strain>
    </source>
</reference>
<sequence>MADEPIQTLADAAKKHGLIKCSVRLSVARKPTAFNLTKGLDGTICTDGINKTQFVYPNVLKFKVGDELTVSAANVDINDG</sequence>
<keyword evidence="2" id="KW-1185">Reference proteome</keyword>
<comment type="caution">
    <text evidence="1">The sequence shown here is derived from an EMBL/GenBank/DDBJ whole genome shotgun (WGS) entry which is preliminary data.</text>
</comment>
<organism evidence="1 2">
    <name type="scientific">Heterodera schachtii</name>
    <name type="common">Sugarbeet cyst nematode worm</name>
    <name type="synonym">Tylenchus schachtii</name>
    <dbReference type="NCBI Taxonomy" id="97005"/>
    <lineage>
        <taxon>Eukaryota</taxon>
        <taxon>Metazoa</taxon>
        <taxon>Ecdysozoa</taxon>
        <taxon>Nematoda</taxon>
        <taxon>Chromadorea</taxon>
        <taxon>Rhabditida</taxon>
        <taxon>Tylenchina</taxon>
        <taxon>Tylenchomorpha</taxon>
        <taxon>Tylenchoidea</taxon>
        <taxon>Heteroderidae</taxon>
        <taxon>Heteroderinae</taxon>
        <taxon>Heterodera</taxon>
    </lineage>
</organism>
<protein>
    <submittedName>
        <fullName evidence="1">Uncharacterized protein</fullName>
    </submittedName>
</protein>